<organism evidence="1 2">
    <name type="scientific">Peribacillus loiseleuriae</name>
    <dbReference type="NCBI Taxonomy" id="1679170"/>
    <lineage>
        <taxon>Bacteria</taxon>
        <taxon>Bacillati</taxon>
        <taxon>Bacillota</taxon>
        <taxon>Bacilli</taxon>
        <taxon>Bacillales</taxon>
        <taxon>Bacillaceae</taxon>
        <taxon>Peribacillus</taxon>
    </lineage>
</organism>
<name>A0A0K9GRC0_9BACI</name>
<keyword evidence="2" id="KW-1185">Reference proteome</keyword>
<dbReference type="Proteomes" id="UP000037146">
    <property type="component" value="Unassembled WGS sequence"/>
</dbReference>
<accession>A0A0K9GRC0</accession>
<gene>
    <name evidence="1" type="ORF">AC625_06675</name>
</gene>
<protein>
    <submittedName>
        <fullName evidence="1">Uncharacterized protein</fullName>
    </submittedName>
</protein>
<dbReference type="PATRIC" id="fig|1679170.3.peg.1435"/>
<dbReference type="OrthoDB" id="2944084at2"/>
<dbReference type="EMBL" id="LFZW01000001">
    <property type="protein sequence ID" value="KMY49244.1"/>
    <property type="molecule type" value="Genomic_DNA"/>
</dbReference>
<reference evidence="2" key="1">
    <citation type="submission" date="2015-07" db="EMBL/GenBank/DDBJ databases">
        <title>Genome sequencing project for genomic taxonomy and phylogenomics of Bacillus-like bacteria.</title>
        <authorList>
            <person name="Liu B."/>
            <person name="Wang J."/>
            <person name="Zhu Y."/>
            <person name="Liu G."/>
            <person name="Chen Q."/>
            <person name="Chen Z."/>
            <person name="Lan J."/>
            <person name="Che J."/>
            <person name="Ge C."/>
            <person name="Shi H."/>
            <person name="Pan Z."/>
            <person name="Liu X."/>
        </authorList>
    </citation>
    <scope>NUCLEOTIDE SEQUENCE [LARGE SCALE GENOMIC DNA]</scope>
    <source>
        <strain evidence="2">FJAT-27997</strain>
    </source>
</reference>
<comment type="caution">
    <text evidence="1">The sequence shown here is derived from an EMBL/GenBank/DDBJ whole genome shotgun (WGS) entry which is preliminary data.</text>
</comment>
<dbReference type="STRING" id="1679170.AC625_06675"/>
<proteinExistence type="predicted"/>
<evidence type="ECO:0000313" key="1">
    <source>
        <dbReference type="EMBL" id="KMY49244.1"/>
    </source>
</evidence>
<dbReference type="AlphaFoldDB" id="A0A0K9GRC0"/>
<sequence length="146" mass="16612">MPTTTPNIKLTKPGQDEFYDVKVTNQNLDKIDTEFNNIHVQVENIEQDLAKHQADDAKRIKVKQGITIASNGWLLNQSTQLYEYKLNDTDIFANTVVDVNIKVTDLEKASDLKSANESFNGYVQLYAEAKPTENISCDLKMIRQVF</sequence>
<dbReference type="RefSeq" id="WP_049680577.1">
    <property type="nucleotide sequence ID" value="NZ_LFZW01000001.1"/>
</dbReference>
<evidence type="ECO:0000313" key="2">
    <source>
        <dbReference type="Proteomes" id="UP000037146"/>
    </source>
</evidence>